<dbReference type="AlphaFoldDB" id="A0A8X7ULC1"/>
<name>A0A8X7ULC1_BRACI</name>
<comment type="caution">
    <text evidence="1">The sequence shown here is derived from an EMBL/GenBank/DDBJ whole genome shotgun (WGS) entry which is preliminary data.</text>
</comment>
<reference evidence="1 2" key="1">
    <citation type="submission" date="2020-02" db="EMBL/GenBank/DDBJ databases">
        <authorList>
            <person name="Ma Q."/>
            <person name="Huang Y."/>
            <person name="Song X."/>
            <person name="Pei D."/>
        </authorList>
    </citation>
    <scope>NUCLEOTIDE SEQUENCE [LARGE SCALE GENOMIC DNA]</scope>
    <source>
        <strain evidence="1">Sxm20200214</strain>
        <tissue evidence="1">Leaf</tissue>
    </source>
</reference>
<keyword evidence="2" id="KW-1185">Reference proteome</keyword>
<dbReference type="OrthoDB" id="1102599at2759"/>
<sequence>MESTVPSSSTWLLRLRLPKPFEEDIAELISLFSNLAFLLSRFRSLSSRSWHLIAFLARAREEGLSFGLGEFRHLVLVKRNKQSPRTFLVPPRPGRHVIEEVPYRDEKWRE</sequence>
<evidence type="ECO:0000313" key="1">
    <source>
        <dbReference type="EMBL" id="KAG2282917.1"/>
    </source>
</evidence>
<organism evidence="1 2">
    <name type="scientific">Brassica carinata</name>
    <name type="common">Ethiopian mustard</name>
    <name type="synonym">Abyssinian cabbage</name>
    <dbReference type="NCBI Taxonomy" id="52824"/>
    <lineage>
        <taxon>Eukaryota</taxon>
        <taxon>Viridiplantae</taxon>
        <taxon>Streptophyta</taxon>
        <taxon>Embryophyta</taxon>
        <taxon>Tracheophyta</taxon>
        <taxon>Spermatophyta</taxon>
        <taxon>Magnoliopsida</taxon>
        <taxon>eudicotyledons</taxon>
        <taxon>Gunneridae</taxon>
        <taxon>Pentapetalae</taxon>
        <taxon>rosids</taxon>
        <taxon>malvids</taxon>
        <taxon>Brassicales</taxon>
        <taxon>Brassicaceae</taxon>
        <taxon>Brassiceae</taxon>
        <taxon>Brassica</taxon>
    </lineage>
</organism>
<evidence type="ECO:0000313" key="2">
    <source>
        <dbReference type="Proteomes" id="UP000886595"/>
    </source>
</evidence>
<proteinExistence type="predicted"/>
<accession>A0A8X7ULC1</accession>
<dbReference type="Proteomes" id="UP000886595">
    <property type="component" value="Unassembled WGS sequence"/>
</dbReference>
<gene>
    <name evidence="1" type="ORF">Bca52824_054137</name>
</gene>
<dbReference type="EMBL" id="JAAMPC010000011">
    <property type="protein sequence ID" value="KAG2282917.1"/>
    <property type="molecule type" value="Genomic_DNA"/>
</dbReference>
<protein>
    <submittedName>
        <fullName evidence="1">Uncharacterized protein</fullName>
    </submittedName>
</protein>